<keyword evidence="1" id="KW-0812">Transmembrane</keyword>
<reference evidence="2 3" key="1">
    <citation type="journal article" date="2018" name="Front. Microbiol.">
        <title>Genomic and genetic insights into a cosmopolitan fungus, Paecilomyces variotii (Eurotiales).</title>
        <authorList>
            <person name="Urquhart A.S."/>
            <person name="Mondo S.J."/>
            <person name="Makela M.R."/>
            <person name="Hane J.K."/>
            <person name="Wiebenga A."/>
            <person name="He G."/>
            <person name="Mihaltcheva S."/>
            <person name="Pangilinan J."/>
            <person name="Lipzen A."/>
            <person name="Barry K."/>
            <person name="de Vries R.P."/>
            <person name="Grigoriev I.V."/>
            <person name="Idnurm A."/>
        </authorList>
    </citation>
    <scope>NUCLEOTIDE SEQUENCE [LARGE SCALE GENOMIC DNA]</scope>
    <source>
        <strain evidence="2 3">CBS 101075</strain>
    </source>
</reference>
<proteinExistence type="predicted"/>
<keyword evidence="3" id="KW-1185">Reference proteome</keyword>
<dbReference type="VEuPathDB" id="FungiDB:C8Q69DRAFT_505220"/>
<accession>A0A443I3D4</accession>
<organism evidence="2 3">
    <name type="scientific">Byssochlamys spectabilis</name>
    <name type="common">Paecilomyces variotii</name>
    <dbReference type="NCBI Taxonomy" id="264951"/>
    <lineage>
        <taxon>Eukaryota</taxon>
        <taxon>Fungi</taxon>
        <taxon>Dikarya</taxon>
        <taxon>Ascomycota</taxon>
        <taxon>Pezizomycotina</taxon>
        <taxon>Eurotiomycetes</taxon>
        <taxon>Eurotiomycetidae</taxon>
        <taxon>Eurotiales</taxon>
        <taxon>Thermoascaceae</taxon>
        <taxon>Paecilomyces</taxon>
    </lineage>
</organism>
<comment type="caution">
    <text evidence="2">The sequence shown here is derived from an EMBL/GenBank/DDBJ whole genome shotgun (WGS) entry which is preliminary data.</text>
</comment>
<evidence type="ECO:0000313" key="3">
    <source>
        <dbReference type="Proteomes" id="UP000283841"/>
    </source>
</evidence>
<feature type="transmembrane region" description="Helical" evidence="1">
    <location>
        <begin position="1153"/>
        <end position="1178"/>
    </location>
</feature>
<dbReference type="AlphaFoldDB" id="A0A443I3D4"/>
<evidence type="ECO:0000313" key="2">
    <source>
        <dbReference type="EMBL" id="RWQ98594.1"/>
    </source>
</evidence>
<name>A0A443I3D4_BYSSP</name>
<dbReference type="RefSeq" id="XP_028488239.1">
    <property type="nucleotide sequence ID" value="XM_028632683.1"/>
</dbReference>
<keyword evidence="1" id="KW-0472">Membrane</keyword>
<evidence type="ECO:0000256" key="1">
    <source>
        <dbReference type="SAM" id="Phobius"/>
    </source>
</evidence>
<dbReference type="EMBL" id="RCNU01000002">
    <property type="protein sequence ID" value="RWQ98594.1"/>
    <property type="molecule type" value="Genomic_DNA"/>
</dbReference>
<feature type="transmembrane region" description="Helical" evidence="1">
    <location>
        <begin position="1114"/>
        <end position="1133"/>
    </location>
</feature>
<keyword evidence="1" id="KW-1133">Transmembrane helix</keyword>
<feature type="transmembrane region" description="Helical" evidence="1">
    <location>
        <begin position="996"/>
        <end position="1025"/>
    </location>
</feature>
<feature type="transmembrane region" description="Helical" evidence="1">
    <location>
        <begin position="1046"/>
        <end position="1067"/>
    </location>
</feature>
<dbReference type="Proteomes" id="UP000283841">
    <property type="component" value="Unassembled WGS sequence"/>
</dbReference>
<sequence length="1228" mass="124985">MAAPGGNKHALSSCVSFGRLCLLGLILFTLLILCSQQVPAEISSKYVIRPREDSRSPRADPDIVGYVFAAARGLSDISKEVSERFDLPTVRSASIHLDRVLAEATRSQRKNTKRGFLGDLFGGGSDSSSNSDDFLSGLKGILSGGQPTSNSSGSGILDDLLQKGVGSLFSGFTGGLDNLAVSLGVGLGAGTAQGLNLSTQNQISTMASSAAVMNGAKPTGLNQLTTKFGSGLTAAIVPLAIKALPLNGQTDFGQVAFTLAQGIGNGTSSGLRLTNSTFSPQRGSDLSTLAGNLGLGLSEPIAGSVNISKILSSLMPSNQQSLGQAAFSLAQGIGNGTSSGLRLSNASFAPANGSDLSSLAGNVGLGLSEPIARNVNISQLLGSVMPSNQQNLGLAAFALAQGIGNGTSSGLRLSNTSFQPQNSSDLAALAGNLGLGISEPIARNVNISSLFNSAVSTSNLNIGQAVFSLAQGIGNGTSSGLGLSKKHFSPSTSSDLASLAGNVGLGISEPIVGSVNLSKVLNSAISTDGQQSLLAQLPGVLGGAGKGLGEGAAQGLGISKSSPANTLSARSNGSVDIPGFAELFTRSLSSSFLGSANLSTITAGAGNIQESLVSQLPGVASALGTGLGQGSAQGLGLVKASAQIAARDSSSINVPLVVQDFAQSLSSSFLSTANLSDITSQIGGQNPLGNFSIDQILQPAALGLGSGLGKGAAIGLGLKKAENTADATDSSASGLDVEAITSDFAQGLSQSFLANGTLNNLMSQSGNLLGDSTINLGKVGEGLARGLVGGAADAIDSAGGLQNIIDGNGVVSVIPNSSFGQSAISFNDSVGGAAAGFGRGLGGEGVALLVSLLHNGTTGSTQAATVKRRDDSPFLRLTGPTTPSPIGHPDLTRTVHAKRAQTGGIFSTINITLIDSLLQKSSDALTCEGIGGLFGVLSGLMASKTLPQSISSTDDLNSSALGLPTTPVTIQNSGNEFNIDLQKITLSVNGLSVVKFAVLTALHVLFVISAYFFILPSILSLHLIERIAQLSNKPLRTNKSKRWSKYLEYFIYLPLSISGTILGIIGMGSSRHLRTAHGIIGLITLILTILSFAFSHAITMIFENNNKAKAKITTISTVMTYTLLGISFLAMISGFSDLRSFSFCILQNIPLPILVGIGVGIVGGVNAFGTLLGVKWWLERRGVQQGKEKGGDDSERDRRKMVAISRPMPMAASVMEEVRVGKSRFSDG</sequence>
<feature type="transmembrane region" description="Helical" evidence="1">
    <location>
        <begin position="1079"/>
        <end position="1102"/>
    </location>
</feature>
<dbReference type="GeneID" id="39601960"/>
<gene>
    <name evidence="2" type="ORF">C8Q69DRAFT_505220</name>
</gene>
<protein>
    <submittedName>
        <fullName evidence="2">Uncharacterized protein</fullName>
    </submittedName>
</protein>